<dbReference type="InterPro" id="IPR026912">
    <property type="entry name" value="Adenine_deam_C"/>
</dbReference>
<dbReference type="InterPro" id="IPR032466">
    <property type="entry name" value="Metal_Hydrolase"/>
</dbReference>
<dbReference type="EC" id="3.5.4.2" evidence="3 8"/>
<keyword evidence="4 8" id="KW-0378">Hydrolase</keyword>
<proteinExistence type="inferred from homology"/>
<comment type="similarity">
    <text evidence="2 8">Belongs to the metallo-dependent hydrolases superfamily. Adenine deaminase family.</text>
</comment>
<evidence type="ECO:0000256" key="3">
    <source>
        <dbReference type="ARBA" id="ARBA00012782"/>
    </source>
</evidence>
<dbReference type="InterPro" id="IPR006679">
    <property type="entry name" value="Adenine_deam"/>
</dbReference>
<evidence type="ECO:0000313" key="12">
    <source>
        <dbReference type="Proteomes" id="UP000199068"/>
    </source>
</evidence>
<evidence type="ECO:0000256" key="1">
    <source>
        <dbReference type="ARBA" id="ARBA00001936"/>
    </source>
</evidence>
<dbReference type="STRING" id="1121325.SAMN04515677_103104"/>
<dbReference type="GO" id="GO:0006146">
    <property type="term" value="P:adenine catabolic process"/>
    <property type="evidence" value="ECO:0007669"/>
    <property type="project" value="InterPro"/>
</dbReference>
<dbReference type="RefSeq" id="WP_092724816.1">
    <property type="nucleotide sequence ID" value="NZ_FNGW01000003.1"/>
</dbReference>
<dbReference type="Pfam" id="PF13382">
    <property type="entry name" value="Adenine_deam_C"/>
    <property type="match status" value="1"/>
</dbReference>
<evidence type="ECO:0000256" key="2">
    <source>
        <dbReference type="ARBA" id="ARBA00006773"/>
    </source>
</evidence>
<dbReference type="NCBIfam" id="TIGR01178">
    <property type="entry name" value="ade"/>
    <property type="match status" value="1"/>
</dbReference>
<evidence type="ECO:0000259" key="10">
    <source>
        <dbReference type="Pfam" id="PF13382"/>
    </source>
</evidence>
<comment type="cofactor">
    <cofactor evidence="1 8">
        <name>Mn(2+)</name>
        <dbReference type="ChEBI" id="CHEBI:29035"/>
    </cofactor>
</comment>
<dbReference type="InterPro" id="IPR006680">
    <property type="entry name" value="Amidohydro-rel"/>
</dbReference>
<evidence type="ECO:0000256" key="8">
    <source>
        <dbReference type="HAMAP-Rule" id="MF_01518"/>
    </source>
</evidence>
<dbReference type="AlphaFoldDB" id="A0A1G9M7F6"/>
<organism evidence="11 12">
    <name type="scientific">Romboutsia lituseburensis DSM 797</name>
    <dbReference type="NCBI Taxonomy" id="1121325"/>
    <lineage>
        <taxon>Bacteria</taxon>
        <taxon>Bacillati</taxon>
        <taxon>Bacillota</taxon>
        <taxon>Clostridia</taxon>
        <taxon>Peptostreptococcales</taxon>
        <taxon>Peptostreptococcaceae</taxon>
        <taxon>Romboutsia</taxon>
    </lineage>
</organism>
<sequence length="570" mass="62991">MNTKNLIDLAMKNKKAELVLKNAKIVNVFSHEIVNSDVAIDSGVIVGVGSYDGIENIDLEGKFIVPGLIDSHLHIESAMVTPQEFAKAVVPRGTTTVIADPHEIANVCGLDGIEYMLNSSEKLPLDVYIMLPSCVPATNFENAGAVLSSDELAKFINHPKVLGLGEMMNYPGVIYKEDDVINKLNLAHKSNKIIDGHGPDIKDEKLNAYVVSGVCTEHECSTVEEMLDRIRLGMYVMIREGSAARNLEELVRGINNFNYQRCLFCTDDRHPQDTLNSGHIDNNVRLAIKNGIDPITAIQIATINAANCYNLKSVGAISPGYKADLLIVDNLKDFNIEEVYKNGKLVGKHKKALFETRLVDTSKVIDTVNIGKVNKENLKIILENDIVNVIRLLPHNLVTEKVVRKVDIKNNEFKYNEKLDLLKLVVIERHKNTGNIGLGLVENFKLKNGSIASTIAHDSHNIIVIGDNDEDILNAIEEVKRIGGGISISSNGKILDSLSLPIGGIVSDKSIEFVNDKLNKMLNLAYNELNVNKEIDPFMTLSFLALPVIPQIKLTDRGLFDVVKFEFIKI</sequence>
<evidence type="ECO:0000256" key="4">
    <source>
        <dbReference type="ARBA" id="ARBA00022801"/>
    </source>
</evidence>
<comment type="catalytic activity">
    <reaction evidence="6 8">
        <text>adenine + H2O + H(+) = hypoxanthine + NH4(+)</text>
        <dbReference type="Rhea" id="RHEA:23688"/>
        <dbReference type="ChEBI" id="CHEBI:15377"/>
        <dbReference type="ChEBI" id="CHEBI:15378"/>
        <dbReference type="ChEBI" id="CHEBI:16708"/>
        <dbReference type="ChEBI" id="CHEBI:17368"/>
        <dbReference type="ChEBI" id="CHEBI:28938"/>
        <dbReference type="EC" id="3.5.4.2"/>
    </reaction>
</comment>
<accession>A0A1G9M7F6</accession>
<dbReference type="CDD" id="cd01295">
    <property type="entry name" value="AdeC"/>
    <property type="match status" value="1"/>
</dbReference>
<dbReference type="InterPro" id="IPR011059">
    <property type="entry name" value="Metal-dep_hydrolase_composite"/>
</dbReference>
<evidence type="ECO:0000256" key="7">
    <source>
        <dbReference type="ARBA" id="ARBA00069718"/>
    </source>
</evidence>
<evidence type="ECO:0000259" key="9">
    <source>
        <dbReference type="Pfam" id="PF01979"/>
    </source>
</evidence>
<evidence type="ECO:0000256" key="6">
    <source>
        <dbReference type="ARBA" id="ARBA00047720"/>
    </source>
</evidence>
<protein>
    <recommendedName>
        <fullName evidence="7 8">Adenine deaminase</fullName>
        <shortName evidence="8">Adenase</shortName>
        <shortName evidence="8">Adenine aminase</shortName>
        <ecNumber evidence="3 8">3.5.4.2</ecNumber>
    </recommendedName>
</protein>
<dbReference type="FunFam" id="3.20.20.140:FF:000016">
    <property type="entry name" value="Adenine deaminase"/>
    <property type="match status" value="1"/>
</dbReference>
<dbReference type="SUPFAM" id="SSF51556">
    <property type="entry name" value="Metallo-dependent hydrolases"/>
    <property type="match status" value="1"/>
</dbReference>
<evidence type="ECO:0000256" key="5">
    <source>
        <dbReference type="ARBA" id="ARBA00023211"/>
    </source>
</evidence>
<dbReference type="Gene3D" id="3.20.20.140">
    <property type="entry name" value="Metal-dependent hydrolases"/>
    <property type="match status" value="1"/>
</dbReference>
<dbReference type="Pfam" id="PF01979">
    <property type="entry name" value="Amidohydro_1"/>
    <property type="match status" value="1"/>
</dbReference>
<dbReference type="PANTHER" id="PTHR11113">
    <property type="entry name" value="N-ACETYLGLUCOSAMINE-6-PHOSPHATE DEACETYLASE"/>
    <property type="match status" value="1"/>
</dbReference>
<evidence type="ECO:0000313" key="11">
    <source>
        <dbReference type="EMBL" id="SDL70064.1"/>
    </source>
</evidence>
<reference evidence="11 12" key="1">
    <citation type="submission" date="2016-10" db="EMBL/GenBank/DDBJ databases">
        <authorList>
            <person name="de Groot N.N."/>
        </authorList>
    </citation>
    <scope>NUCLEOTIDE SEQUENCE [LARGE SCALE GENOMIC DNA]</scope>
    <source>
        <strain evidence="11 12">DSM 797</strain>
    </source>
</reference>
<feature type="domain" description="Adenine deaminase C-terminal" evidence="10">
    <location>
        <begin position="397"/>
        <end position="566"/>
    </location>
</feature>
<name>A0A1G9M7F6_9FIRM</name>
<dbReference type="SUPFAM" id="SSF51338">
    <property type="entry name" value="Composite domain of metallo-dependent hydrolases"/>
    <property type="match status" value="1"/>
</dbReference>
<dbReference type="PANTHER" id="PTHR11113:SF2">
    <property type="entry name" value="ADENINE DEAMINASE"/>
    <property type="match status" value="1"/>
</dbReference>
<keyword evidence="5 8" id="KW-0464">Manganese</keyword>
<dbReference type="Proteomes" id="UP000199068">
    <property type="component" value="Unassembled WGS sequence"/>
</dbReference>
<gene>
    <name evidence="8" type="primary">ade</name>
    <name evidence="11" type="ORF">SAMN04515677_103104</name>
</gene>
<dbReference type="HAMAP" id="MF_01518">
    <property type="entry name" value="Adenine_deamin"/>
    <property type="match status" value="1"/>
</dbReference>
<dbReference type="Gene3D" id="2.30.40.10">
    <property type="entry name" value="Urease, subunit C, domain 1"/>
    <property type="match status" value="1"/>
</dbReference>
<feature type="domain" description="Amidohydrolase-related" evidence="9">
    <location>
        <begin position="63"/>
        <end position="346"/>
    </location>
</feature>
<dbReference type="GO" id="GO:0000034">
    <property type="term" value="F:adenine deaminase activity"/>
    <property type="evidence" value="ECO:0007669"/>
    <property type="project" value="UniProtKB-UniRule"/>
</dbReference>
<keyword evidence="12" id="KW-1185">Reference proteome</keyword>
<dbReference type="EMBL" id="FNGW01000003">
    <property type="protein sequence ID" value="SDL70064.1"/>
    <property type="molecule type" value="Genomic_DNA"/>
</dbReference>